<feature type="domain" description="Peptidase M60" evidence="3">
    <location>
        <begin position="933"/>
        <end position="1261"/>
    </location>
</feature>
<dbReference type="InterPro" id="IPR040711">
    <property type="entry name" value="IMPa_N_2"/>
</dbReference>
<proteinExistence type="predicted"/>
<dbReference type="OrthoDB" id="9122461at2"/>
<dbReference type="Pfam" id="PF18650">
    <property type="entry name" value="IMPa_N_2"/>
    <property type="match status" value="2"/>
</dbReference>
<dbReference type="KEGG" id="salh:HMF8227_00479"/>
<dbReference type="NCBIfam" id="NF038322">
    <property type="entry name" value="ImpA_fam_HExGH"/>
    <property type="match status" value="1"/>
</dbReference>
<dbReference type="Pfam" id="PF18642">
    <property type="entry name" value="IMPa_helical"/>
    <property type="match status" value="1"/>
</dbReference>
<feature type="region of interest" description="Disordered" evidence="1">
    <location>
        <begin position="327"/>
        <end position="523"/>
    </location>
</feature>
<dbReference type="RefSeq" id="WP_109338652.1">
    <property type="nucleotide sequence ID" value="NZ_CP029347.1"/>
</dbReference>
<dbReference type="PROSITE" id="PS51723">
    <property type="entry name" value="PEPTIDASE_M60"/>
    <property type="match status" value="1"/>
</dbReference>
<keyword evidence="2" id="KW-0732">Signal</keyword>
<evidence type="ECO:0000313" key="5">
    <source>
        <dbReference type="Proteomes" id="UP000245728"/>
    </source>
</evidence>
<dbReference type="Gene3D" id="1.10.390.30">
    <property type="entry name" value="Peptidase M60, enhancin-like domain 3"/>
    <property type="match status" value="1"/>
</dbReference>
<dbReference type="InterPro" id="IPR031161">
    <property type="entry name" value="Peptidase_M60_dom"/>
</dbReference>
<feature type="chain" id="PRO_5015782220" evidence="2">
    <location>
        <begin position="22"/>
        <end position="1390"/>
    </location>
</feature>
<feature type="compositionally biased region" description="Acidic residues" evidence="1">
    <location>
        <begin position="488"/>
        <end position="508"/>
    </location>
</feature>
<name>A0A2S2DZZ1_9ALTE</name>
<reference evidence="4 5" key="1">
    <citation type="submission" date="2018-05" db="EMBL/GenBank/DDBJ databases">
        <title>Salinimonas sp. HMF8227 Genome sequencing and assembly.</title>
        <authorList>
            <person name="Kang H."/>
            <person name="Kang J."/>
            <person name="Cha I."/>
            <person name="Kim H."/>
            <person name="Joh K."/>
        </authorList>
    </citation>
    <scope>NUCLEOTIDE SEQUENCE [LARGE SCALE GENOMIC DNA]</scope>
    <source>
        <strain evidence="4 5">HMF8227</strain>
    </source>
</reference>
<accession>A0A2S2DZZ1</accession>
<dbReference type="InterPro" id="IPR042279">
    <property type="entry name" value="Pep_M60_3"/>
</dbReference>
<feature type="compositionally biased region" description="Polar residues" evidence="1">
    <location>
        <begin position="327"/>
        <end position="339"/>
    </location>
</feature>
<sequence>MFRKNLIPLFVTAAFSGPGLAQVAEVTVSGTDGFNISQTTTVTAVQQFEYALWGNGELYLKSLTWDPGKYSIYFDTDVGNNIPFLMSNNNDESVPLALAGVGENAPFLAMGGNPLSDDGRNDATASDTLMTMMRNGVTWLLSGTPPENLDHVVLAHLSRTDYTYSVEWLQDLNADMSVNERSACNGSALADCLADDAVQLLILSNSGGDDVAESVRAILAQARAQGMPVLYMHNSWDHQDLSKAVFEELGIVGGSMNYFTEHKVVDYPVSELNAQISEQYTNIEAQVQDLGESVWLSFLSNCSSEDWCSNLDVFNWSGSGETDWSLTFDSGESSWSADSGMSGDPAENDSDSSNDQVVGDSGVTDEQATDDGAVSDEQATDDGAVSDEQTTDDGVVSDEQATDDGAVSDEQATDDGVVSDEQATDDGVVSDEQATDDGVVSDEQATDDGVVSDEQATDDGVVSDEQATDDGVVSDEQATDDGVVSDEQATDDGVVSDEPTDTDAEMSEDPANSDSNESSPLERALATGSIEGLSGPAQVTEALEDLQRETSATAQQIEEALLSKGNLSLADLTWDPGRQSIYFNSVAGNATPILISNNKADSVALALAGLDTSAPFLAMAGNPLADDAENDATVSDTMLTVMRNSLEWLTGEPPEAINNVVFSHVGYNDRVYTEDWLQSLNPDVTINARTACNGEALAECLADDAVQLLILSNSYGENGIIADSVRPALAQARAQGIPVLYMHRSWYHRELSQAIFNELGIVFGSSNYFSEYKVQNYRISDLRGDISDERTSFSALIQHLEDGAWSFDLSNCDSEDWCSNVAGLESDFLSVATQIQSGLKYYDRMGVRLFEETDYRLDKLLVLLADLYRQEVNYPMYHTSGEDTAYIRALFADMAQYQSRNAAVAPPDLGAFSRTDFSHITPVDRTITLTSQEPFLAAGVYALPGVPVTVTRTDTNAVTTGVFVNTQRDAATQIWKKGFDRPRFLRGETLPLVPGESVTFVSVYGGPIQIDFDTKEVDVTVEFEQVGEHPYWNGPEDDNTFDMALSDGAFDWAELSTPGFEVHSQLEKMRETVSASEFWSSASEIANATQTYISNYPHIVAGLQGDGIDTVGEIHDFANARGLTVETLSMAKHMNADRATCGAGCSGNPYDANWAFGPTKHGDLHELGHGLESDRFRFHTENGSIWELHATTNIYSYYSKSRYAAEYGTDSECQSLPFEELYEQLSSAAQEADPKQAMSKNNLTHWDLGVTTYVQFIMAAENSGALDNGWHLWGRLHILERNFSAALNSVTAWSKARDGLGFGSFTLTEAKALSNNDWMLIALSNAAERDYRALFDLYGLSYSSAAENQLDLAGFVSLPAVFYAANDSNFCYGLDKPALDPASDSWPHSE</sequence>
<organism evidence="4 5">
    <name type="scientific">Saliniradius amylolyticus</name>
    <dbReference type="NCBI Taxonomy" id="2183582"/>
    <lineage>
        <taxon>Bacteria</taxon>
        <taxon>Pseudomonadati</taxon>
        <taxon>Pseudomonadota</taxon>
        <taxon>Gammaproteobacteria</taxon>
        <taxon>Alteromonadales</taxon>
        <taxon>Alteromonadaceae</taxon>
        <taxon>Saliniradius</taxon>
    </lineage>
</organism>
<evidence type="ECO:0000256" key="2">
    <source>
        <dbReference type="SAM" id="SignalP"/>
    </source>
</evidence>
<dbReference type="Proteomes" id="UP000245728">
    <property type="component" value="Chromosome"/>
</dbReference>
<feature type="compositionally biased region" description="Polar residues" evidence="1">
    <location>
        <begin position="510"/>
        <end position="519"/>
    </location>
</feature>
<protein>
    <submittedName>
        <fullName evidence="4">Dentin sialophosphoprotein</fullName>
    </submittedName>
</protein>
<dbReference type="EMBL" id="CP029347">
    <property type="protein sequence ID" value="AWL10975.1"/>
    <property type="molecule type" value="Genomic_DNA"/>
</dbReference>
<evidence type="ECO:0000256" key="1">
    <source>
        <dbReference type="SAM" id="MobiDB-lite"/>
    </source>
</evidence>
<dbReference type="InterPro" id="IPR041549">
    <property type="entry name" value="IMPa_helical"/>
</dbReference>
<evidence type="ECO:0000313" key="4">
    <source>
        <dbReference type="EMBL" id="AWL10975.1"/>
    </source>
</evidence>
<dbReference type="SMART" id="SM01276">
    <property type="entry name" value="M60-like"/>
    <property type="match status" value="1"/>
</dbReference>
<keyword evidence="5" id="KW-1185">Reference proteome</keyword>
<evidence type="ECO:0000259" key="3">
    <source>
        <dbReference type="PROSITE" id="PS51723"/>
    </source>
</evidence>
<gene>
    <name evidence="4" type="ORF">HMF8227_00479</name>
</gene>
<feature type="signal peptide" evidence="2">
    <location>
        <begin position="1"/>
        <end position="21"/>
    </location>
</feature>